<dbReference type="FunFam" id="2.60.60.20:FF:000022">
    <property type="entry name" value="Uncharacterized protein"/>
    <property type="match status" value="1"/>
</dbReference>
<dbReference type="AlphaFoldDB" id="A0A813ZI96"/>
<dbReference type="OrthoDB" id="444119at2759"/>
<comment type="subcellular location">
    <subcellularLocation>
        <location evidence="1">Membrane</location>
        <topology evidence="1">Multi-pass membrane protein</topology>
    </subcellularLocation>
</comment>
<evidence type="ECO:0000256" key="3">
    <source>
        <dbReference type="ARBA" id="ARBA00022692"/>
    </source>
</evidence>
<dbReference type="Pfam" id="PF20519">
    <property type="entry name" value="Polycystin_dom"/>
    <property type="match status" value="1"/>
</dbReference>
<feature type="transmembrane region" description="Helical" evidence="7">
    <location>
        <begin position="733"/>
        <end position="750"/>
    </location>
</feature>
<dbReference type="GO" id="GO:0050982">
    <property type="term" value="P:detection of mechanical stimulus"/>
    <property type="evidence" value="ECO:0007669"/>
    <property type="project" value="TreeGrafter"/>
</dbReference>
<dbReference type="InterPro" id="IPR036392">
    <property type="entry name" value="PLAT/LH2_dom_sf"/>
</dbReference>
<keyword evidence="4 7" id="KW-1133">Transmembrane helix</keyword>
<feature type="transmembrane region" description="Helical" evidence="7">
    <location>
        <begin position="413"/>
        <end position="434"/>
    </location>
</feature>
<dbReference type="SMART" id="SM00308">
    <property type="entry name" value="LH2"/>
    <property type="match status" value="1"/>
</dbReference>
<dbReference type="PROSITE" id="PS50095">
    <property type="entry name" value="PLAT"/>
    <property type="match status" value="1"/>
</dbReference>
<accession>A0A813ZI96</accession>
<dbReference type="GO" id="GO:0016020">
    <property type="term" value="C:membrane"/>
    <property type="evidence" value="ECO:0007669"/>
    <property type="project" value="UniProtKB-SubCell"/>
</dbReference>
<evidence type="ECO:0000256" key="7">
    <source>
        <dbReference type="SAM" id="Phobius"/>
    </source>
</evidence>
<comment type="similarity">
    <text evidence="2">Belongs to the polycystin family.</text>
</comment>
<keyword evidence="10" id="KW-1185">Reference proteome</keyword>
<evidence type="ECO:0000256" key="2">
    <source>
        <dbReference type="ARBA" id="ARBA00007200"/>
    </source>
</evidence>
<comment type="caution">
    <text evidence="9">The sequence shown here is derived from an EMBL/GenBank/DDBJ whole genome shotgun (WGS) entry which is preliminary data.</text>
</comment>
<evidence type="ECO:0000256" key="6">
    <source>
        <dbReference type="PROSITE-ProRule" id="PRU00152"/>
    </source>
</evidence>
<evidence type="ECO:0000256" key="5">
    <source>
        <dbReference type="ARBA" id="ARBA00023136"/>
    </source>
</evidence>
<sequence length="1097" mass="127842">ADIDMESADKILNKIKELSKNLVELSNYNGFDFLKQASDNIIDVTGNVLESFILFNSSNLLTNYKISNSILNDLVNISSRHLSLNLETKTRRKNIDFIISRQKGNNLKDKIIELNDGQIKLPSYNNSNILLLKSFSIPQIINGNSEHLKNSHMISLSYFDKDAQELKITNSNENYFEIKIKRTIESDVGFNYFNVSTFNLGNFTSMEKVVYIRTELDNLNSSLSFQLRPSNNESICYLVLIRFNEMPSFAKVLGDLFYILCDDDLLYDQKQLFFYFQIILNAEIIRKHMSFENKFVYFGIGELNENLYEEYCVNSTNLENRQLLSLNSSLQNISITDDFSYRFFSTGCFYLDLNLGEWVSDGMDVIKNETNIDLAKCRSTHLTDFAGGFLVLPSKINFSQVFSNSSFDKNPTIYITVIITCVTYLIAAVLCLYFDRLDKLKSKIYILKDRKLNWNYFYEINVFTGSRKNSGTKSNAYLNLFGENTHSKVRELKSENSNENKYLLKRSSVDTFIMSVEKPLGKLYMCRVFHDNSGKKQNEASWFLNHIIVTDLQTNEKYIFLCEKWLALDYDDGLICRNLNTAGDAELKNFNYLIKRQTKDNLSDGHLWFSILARPTLSSFTRMDRLTCCFVLLFITMLANILYYDVNDNEQKPSGLKIGPISITPQQIGIGIMTNLICLPASFILVQLFRRSKERKPRVDKLMQVIKSVKKKSNKIKDSEKKIKDKMKKKKKIEFPWWLAAISFLLVLIFRKAESFTNFDETIEIDLDIKFEEEGKQNKNDLIFEPDEIENNHNSKRETYSKEKKAKSVLREILCYCIFLGILFIVSYSNKDVNSFNYQNNLKKLFRVSTQSNGLDQVVRTSDIYSWIRNSFINGINAKDRNYLNDQVSYIIGNPIIRQLRVVKEKCKTLDNSKYCFHDYDFFNQDKNSYGLKWSLNISELKENEKNSYLLDSFSYKNSDKIETYPYFGKYSTYFGGGYVYILKDQSLVKTIEDLKTLEILEWIDSQTRVVLIEFSLFNVNLNLFAYCTIVFEVLPTGNILPSSRFEPVVLYEAENSTKYMILIFNVILIVFISFFMIKAILLIIKTKLEYFKKFWN</sequence>
<dbReference type="InterPro" id="IPR000434">
    <property type="entry name" value="PC1"/>
</dbReference>
<feature type="transmembrane region" description="Helical" evidence="7">
    <location>
        <begin position="809"/>
        <end position="828"/>
    </location>
</feature>
<evidence type="ECO:0000313" key="9">
    <source>
        <dbReference type="EMBL" id="CAF0898918.1"/>
    </source>
</evidence>
<name>A0A813ZI96_9BILA</name>
<feature type="domain" description="PLAT" evidence="8">
    <location>
        <begin position="456"/>
        <end position="580"/>
    </location>
</feature>
<evidence type="ECO:0000259" key="8">
    <source>
        <dbReference type="PROSITE" id="PS50095"/>
    </source>
</evidence>
<keyword evidence="3 7" id="KW-0812">Transmembrane</keyword>
<feature type="transmembrane region" description="Helical" evidence="7">
    <location>
        <begin position="1061"/>
        <end position="1085"/>
    </location>
</feature>
<dbReference type="GO" id="GO:0005262">
    <property type="term" value="F:calcium channel activity"/>
    <property type="evidence" value="ECO:0007669"/>
    <property type="project" value="TreeGrafter"/>
</dbReference>
<reference evidence="9" key="1">
    <citation type="submission" date="2021-02" db="EMBL/GenBank/DDBJ databases">
        <authorList>
            <person name="Nowell W R."/>
        </authorList>
    </citation>
    <scope>NUCLEOTIDE SEQUENCE</scope>
    <source>
        <strain evidence="9">Ploen Becks lab</strain>
    </source>
</reference>
<dbReference type="InterPro" id="IPR046791">
    <property type="entry name" value="Polycystin_dom"/>
</dbReference>
<feature type="transmembrane region" description="Helical" evidence="7">
    <location>
        <begin position="666"/>
        <end position="689"/>
    </location>
</feature>
<evidence type="ECO:0000313" key="10">
    <source>
        <dbReference type="Proteomes" id="UP000663879"/>
    </source>
</evidence>
<dbReference type="Proteomes" id="UP000663879">
    <property type="component" value="Unassembled WGS sequence"/>
</dbReference>
<proteinExistence type="inferred from homology"/>
<dbReference type="Pfam" id="PF01477">
    <property type="entry name" value="PLAT"/>
    <property type="match status" value="1"/>
</dbReference>
<feature type="non-terminal residue" evidence="9">
    <location>
        <position position="1"/>
    </location>
</feature>
<comment type="caution">
    <text evidence="6">Lacks conserved residue(s) required for the propagation of feature annotation.</text>
</comment>
<dbReference type="SUPFAM" id="SSF49723">
    <property type="entry name" value="Lipase/lipooxygenase domain (PLAT/LH2 domain)"/>
    <property type="match status" value="1"/>
</dbReference>
<dbReference type="InterPro" id="IPR001024">
    <property type="entry name" value="PLAT/LH2_dom"/>
</dbReference>
<gene>
    <name evidence="9" type="ORF">OXX778_LOCUS11297</name>
</gene>
<dbReference type="EMBL" id="CAJNOC010001893">
    <property type="protein sequence ID" value="CAF0898918.1"/>
    <property type="molecule type" value="Genomic_DNA"/>
</dbReference>
<feature type="transmembrane region" description="Helical" evidence="7">
    <location>
        <begin position="626"/>
        <end position="646"/>
    </location>
</feature>
<dbReference type="PRINTS" id="PR00500">
    <property type="entry name" value="POLYCYSTIN1"/>
</dbReference>
<evidence type="ECO:0000256" key="1">
    <source>
        <dbReference type="ARBA" id="ARBA00004141"/>
    </source>
</evidence>
<dbReference type="Gene3D" id="2.60.60.20">
    <property type="entry name" value="PLAT/LH2 domain"/>
    <property type="match status" value="1"/>
</dbReference>
<dbReference type="PANTHER" id="PTHR10877">
    <property type="entry name" value="POLYCYSTIN FAMILY MEMBER"/>
    <property type="match status" value="1"/>
</dbReference>
<organism evidence="9 10">
    <name type="scientific">Brachionus calyciflorus</name>
    <dbReference type="NCBI Taxonomy" id="104777"/>
    <lineage>
        <taxon>Eukaryota</taxon>
        <taxon>Metazoa</taxon>
        <taxon>Spiralia</taxon>
        <taxon>Gnathifera</taxon>
        <taxon>Rotifera</taxon>
        <taxon>Eurotatoria</taxon>
        <taxon>Monogononta</taxon>
        <taxon>Pseudotrocha</taxon>
        <taxon>Ploima</taxon>
        <taxon>Brachionidae</taxon>
        <taxon>Brachionus</taxon>
    </lineage>
</organism>
<evidence type="ECO:0000256" key="4">
    <source>
        <dbReference type="ARBA" id="ARBA00022989"/>
    </source>
</evidence>
<dbReference type="InterPro" id="IPR051223">
    <property type="entry name" value="Polycystin"/>
</dbReference>
<protein>
    <recommendedName>
        <fullName evidence="8">PLAT domain-containing protein</fullName>
    </recommendedName>
</protein>
<dbReference type="PANTHER" id="PTHR10877:SF150">
    <property type="entry name" value="REJ DOMAIN-CONTAINING PROTEIN"/>
    <property type="match status" value="1"/>
</dbReference>
<keyword evidence="5 7" id="KW-0472">Membrane</keyword>